<keyword evidence="7" id="KW-0998">Cell outer membrane</keyword>
<dbReference type="AlphaFoldDB" id="W6PH87"/>
<name>W6PH87_9BACE</name>
<dbReference type="GO" id="GO:0009279">
    <property type="term" value="C:cell outer membrane"/>
    <property type="evidence" value="ECO:0007669"/>
    <property type="project" value="UniProtKB-SubCell"/>
</dbReference>
<keyword evidence="6" id="KW-0472">Membrane</keyword>
<feature type="signal peptide" evidence="8">
    <location>
        <begin position="1"/>
        <end position="25"/>
    </location>
</feature>
<evidence type="ECO:0000256" key="6">
    <source>
        <dbReference type="ARBA" id="ARBA00023136"/>
    </source>
</evidence>
<dbReference type="InterPro" id="IPR003423">
    <property type="entry name" value="OMP_efflux"/>
</dbReference>
<evidence type="ECO:0000256" key="2">
    <source>
        <dbReference type="ARBA" id="ARBA00007613"/>
    </source>
</evidence>
<evidence type="ECO:0000256" key="4">
    <source>
        <dbReference type="ARBA" id="ARBA00022452"/>
    </source>
</evidence>
<dbReference type="SUPFAM" id="SSF56954">
    <property type="entry name" value="Outer membrane efflux proteins (OEP)"/>
    <property type="match status" value="1"/>
</dbReference>
<evidence type="ECO:0000313" key="10">
    <source>
        <dbReference type="Proteomes" id="UP000019380"/>
    </source>
</evidence>
<dbReference type="Gene3D" id="1.20.1600.10">
    <property type="entry name" value="Outer membrane efflux proteins (OEP)"/>
    <property type="match status" value="1"/>
</dbReference>
<keyword evidence="4" id="KW-1134">Transmembrane beta strand</keyword>
<protein>
    <submittedName>
        <fullName evidence="9">Outer membrane protein</fullName>
    </submittedName>
</protein>
<proteinExistence type="inferred from homology"/>
<comment type="subcellular location">
    <subcellularLocation>
        <location evidence="1">Cell outer membrane</location>
    </subcellularLocation>
</comment>
<evidence type="ECO:0000256" key="5">
    <source>
        <dbReference type="ARBA" id="ARBA00022692"/>
    </source>
</evidence>
<dbReference type="Proteomes" id="UP000019380">
    <property type="component" value="Unassembled WGS sequence"/>
</dbReference>
<dbReference type="EMBL" id="CBXG010000014">
    <property type="protein sequence ID" value="CDM03410.1"/>
    <property type="molecule type" value="Genomic_DNA"/>
</dbReference>
<evidence type="ECO:0000256" key="3">
    <source>
        <dbReference type="ARBA" id="ARBA00022448"/>
    </source>
</evidence>
<organism evidence="9 10">
    <name type="scientific">Bacteroides xylanisolvens SD CC 1b</name>
    <dbReference type="NCBI Taxonomy" id="702447"/>
    <lineage>
        <taxon>Bacteria</taxon>
        <taxon>Pseudomonadati</taxon>
        <taxon>Bacteroidota</taxon>
        <taxon>Bacteroidia</taxon>
        <taxon>Bacteroidales</taxon>
        <taxon>Bacteroidaceae</taxon>
        <taxon>Bacteroides</taxon>
    </lineage>
</organism>
<evidence type="ECO:0000256" key="8">
    <source>
        <dbReference type="SAM" id="SignalP"/>
    </source>
</evidence>
<accession>W6PH87</accession>
<dbReference type="PANTHER" id="PTHR30026:SF20">
    <property type="entry name" value="OUTER MEMBRANE PROTEIN TOLC"/>
    <property type="match status" value="1"/>
</dbReference>
<dbReference type="GO" id="GO:0015562">
    <property type="term" value="F:efflux transmembrane transporter activity"/>
    <property type="evidence" value="ECO:0007669"/>
    <property type="project" value="InterPro"/>
</dbReference>
<dbReference type="PANTHER" id="PTHR30026">
    <property type="entry name" value="OUTER MEMBRANE PROTEIN TOLC"/>
    <property type="match status" value="1"/>
</dbReference>
<keyword evidence="3" id="KW-0813">Transport</keyword>
<dbReference type="GO" id="GO:1990281">
    <property type="term" value="C:efflux pump complex"/>
    <property type="evidence" value="ECO:0007669"/>
    <property type="project" value="TreeGrafter"/>
</dbReference>
<comment type="similarity">
    <text evidence="2">Belongs to the outer membrane factor (OMF) (TC 1.B.17) family.</text>
</comment>
<keyword evidence="5" id="KW-0812">Transmembrane</keyword>
<gene>
    <name evidence="9" type="ORF">BN890_9630</name>
</gene>
<dbReference type="GO" id="GO:0015288">
    <property type="term" value="F:porin activity"/>
    <property type="evidence" value="ECO:0007669"/>
    <property type="project" value="TreeGrafter"/>
</dbReference>
<dbReference type="Pfam" id="PF02321">
    <property type="entry name" value="OEP"/>
    <property type="match status" value="2"/>
</dbReference>
<evidence type="ECO:0000313" key="9">
    <source>
        <dbReference type="EMBL" id="CDM03410.1"/>
    </source>
</evidence>
<dbReference type="InterPro" id="IPR051906">
    <property type="entry name" value="TolC-like"/>
</dbReference>
<evidence type="ECO:0000256" key="7">
    <source>
        <dbReference type="ARBA" id="ARBA00023237"/>
    </source>
</evidence>
<evidence type="ECO:0000256" key="1">
    <source>
        <dbReference type="ARBA" id="ARBA00004442"/>
    </source>
</evidence>
<dbReference type="InterPro" id="IPR018247">
    <property type="entry name" value="EF_Hand_1_Ca_BS"/>
</dbReference>
<dbReference type="PROSITE" id="PS00018">
    <property type="entry name" value="EF_HAND_1"/>
    <property type="match status" value="1"/>
</dbReference>
<reference evidence="9 10" key="1">
    <citation type="submission" date="2013-12" db="EMBL/GenBank/DDBJ databases">
        <title>Improved hybrid genome assemblies of Bacteroides xylanisolvens SD CC 1b and Bacteroides xylanisolvens SD CC 2a using Illumina and 454 Sequencing.</title>
        <authorList>
            <person name="Ramaraj T."/>
            <person name="Sundararajan A."/>
            <person name="Mudge J."/>
            <person name="Schilkey F.D."/>
            <person name="Delvecchio V."/>
            <person name="Donlon M."/>
            <person name="Ziemer C."/>
        </authorList>
    </citation>
    <scope>NUCLEOTIDE SEQUENCE [LARGE SCALE GENOMIC DNA]</scope>
</reference>
<comment type="caution">
    <text evidence="9">The sequence shown here is derived from an EMBL/GenBank/DDBJ whole genome shotgun (WGS) entry which is preliminary data.</text>
</comment>
<sequence>MYRLNKMKTQLITLSLLLLGLTAGAQQPYYLSREAYRDKVEAYSQILKQQKLKTMASTEARKIAHTGFLPKIDVNADGTLNMSDLNAWNEPIGEYRNHTYQGVFIVSQPLYTGGALNAQHKIAKADEKLNQLNEELTIDQIHYQSDAVYWNASASQAMLQAADKYQSIVKQQYDIIQDRFNDGMISRTDLLMISTRLKEAELQYIKARQNYTLALQKLNILMGEEPNNPVDSLYTIDTASAPVQILSLENVLQRRADYESTEVNIMKSQAQRKAALSQFNPQLNMYFSGGWATATPNLGYDVSFNPIVGINLNIPIFRWGARFKTNRQQKAYISIQKLQQSYVTDNINEELSAALTKLTETEYQVKTAKETMSLANENLDLVSFSYNEGKANMVDVLSAQLSWTQAHTNLINAYLSEKMAVAEYRKVISE</sequence>
<feature type="chain" id="PRO_5004881469" evidence="8">
    <location>
        <begin position="26"/>
        <end position="430"/>
    </location>
</feature>
<keyword evidence="8" id="KW-0732">Signal</keyword>